<dbReference type="Pfam" id="PF17146">
    <property type="entry name" value="PIN_6"/>
    <property type="match status" value="1"/>
</dbReference>
<dbReference type="InterPro" id="IPR036283">
    <property type="entry name" value="NOB1_Zf-like_sf"/>
</dbReference>
<dbReference type="Gene3D" id="3.40.50.1010">
    <property type="entry name" value="5'-nuclease"/>
    <property type="match status" value="1"/>
</dbReference>
<evidence type="ECO:0000259" key="10">
    <source>
        <dbReference type="Pfam" id="PF08772"/>
    </source>
</evidence>
<dbReference type="GO" id="GO:0030490">
    <property type="term" value="P:maturation of SSU-rRNA"/>
    <property type="evidence" value="ECO:0007669"/>
    <property type="project" value="TreeGrafter"/>
</dbReference>
<feature type="binding site" evidence="8">
    <location>
        <position position="396"/>
    </location>
    <ligand>
        <name>Zn(2+)</name>
        <dbReference type="ChEBI" id="CHEBI:29105"/>
    </ligand>
</feature>
<dbReference type="GO" id="GO:0005737">
    <property type="term" value="C:cytoplasm"/>
    <property type="evidence" value="ECO:0007669"/>
    <property type="project" value="UniProtKB-ARBA"/>
</dbReference>
<feature type="binding site" evidence="8">
    <location>
        <position position="399"/>
    </location>
    <ligand>
        <name>Zn(2+)</name>
        <dbReference type="ChEBI" id="CHEBI:29105"/>
    </ligand>
</feature>
<evidence type="ECO:0000256" key="1">
    <source>
        <dbReference type="ARBA" id="ARBA00005858"/>
    </source>
</evidence>
<proteinExistence type="inferred from homology"/>
<name>A0AAD5TCZ1_9FUNG</name>
<evidence type="ECO:0000313" key="12">
    <source>
        <dbReference type="EMBL" id="KAJ3170508.1"/>
    </source>
</evidence>
<dbReference type="Gene3D" id="6.20.210.10">
    <property type="entry name" value="Nin one binding (NOB1), Zn-ribbon-like"/>
    <property type="match status" value="1"/>
</dbReference>
<dbReference type="PIRSF" id="PIRSF037125">
    <property type="entry name" value="D-site_20S_pre-rRNA_nuclease"/>
    <property type="match status" value="1"/>
</dbReference>
<keyword evidence="5 7" id="KW-0862">Zinc</keyword>
<feature type="domain" description="Nin one binding (NOB1) Zn-ribbon-like" evidence="10">
    <location>
        <begin position="386"/>
        <end position="457"/>
    </location>
</feature>
<comment type="subcellular location">
    <subcellularLocation>
        <location evidence="7">Nucleus</location>
        <location evidence="7">Nucleolus</location>
    </subcellularLocation>
</comment>
<keyword evidence="2" id="KW-0540">Nuclease</keyword>
<keyword evidence="3 7" id="KW-0479">Metal-binding</keyword>
<evidence type="ECO:0000256" key="2">
    <source>
        <dbReference type="ARBA" id="ARBA00022722"/>
    </source>
</evidence>
<dbReference type="InterPro" id="IPR033411">
    <property type="entry name" value="Ribonuclease_PIN"/>
</dbReference>
<evidence type="ECO:0000256" key="5">
    <source>
        <dbReference type="ARBA" id="ARBA00022833"/>
    </source>
</evidence>
<evidence type="ECO:0000256" key="4">
    <source>
        <dbReference type="ARBA" id="ARBA00022801"/>
    </source>
</evidence>
<evidence type="ECO:0000256" key="6">
    <source>
        <dbReference type="ARBA" id="ARBA00023242"/>
    </source>
</evidence>
<dbReference type="AlphaFoldDB" id="A0AAD5TCZ1"/>
<dbReference type="SUPFAM" id="SSF144206">
    <property type="entry name" value="NOB1 zinc finger-like"/>
    <property type="match status" value="1"/>
</dbReference>
<evidence type="ECO:0000256" key="3">
    <source>
        <dbReference type="ARBA" id="ARBA00022723"/>
    </source>
</evidence>
<comment type="function">
    <text evidence="7">Required for the synthesis of 40S ribosome subunits. Has a role in processing 20S pre-rRNA into the mature 18S rRNA, where it is required for cleavage at the 3' end of the mature 18S rRNA (D-site). Accompanies the 20S pre-rRNA from the nucleus to the cytoplasm.</text>
</comment>
<keyword evidence="4" id="KW-0378">Hydrolase</keyword>
<dbReference type="GO" id="GO:0030688">
    <property type="term" value="C:preribosome, small subunit precursor"/>
    <property type="evidence" value="ECO:0007669"/>
    <property type="project" value="TreeGrafter"/>
</dbReference>
<dbReference type="InterPro" id="IPR014881">
    <property type="entry name" value="NOB1_Zn-bd"/>
</dbReference>
<accession>A0AAD5TCZ1</accession>
<dbReference type="GO" id="GO:0005730">
    <property type="term" value="C:nucleolus"/>
    <property type="evidence" value="ECO:0007669"/>
    <property type="project" value="UniProtKB-SubCell"/>
</dbReference>
<dbReference type="GO" id="GO:0016787">
    <property type="term" value="F:hydrolase activity"/>
    <property type="evidence" value="ECO:0007669"/>
    <property type="project" value="UniProtKB-KW"/>
</dbReference>
<evidence type="ECO:0000256" key="8">
    <source>
        <dbReference type="PIRSR" id="PIRSR037125-1"/>
    </source>
</evidence>
<keyword evidence="6 7" id="KW-0539">Nucleus</keyword>
<feature type="compositionally biased region" description="Low complexity" evidence="9">
    <location>
        <begin position="176"/>
        <end position="189"/>
    </location>
</feature>
<dbReference type="EMBL" id="JADGJQ010000094">
    <property type="protein sequence ID" value="KAJ3170508.1"/>
    <property type="molecule type" value="Genomic_DNA"/>
</dbReference>
<reference evidence="12" key="1">
    <citation type="submission" date="2020-05" db="EMBL/GenBank/DDBJ databases">
        <title>Phylogenomic resolution of chytrid fungi.</title>
        <authorList>
            <person name="Stajich J.E."/>
            <person name="Amses K."/>
            <person name="Simmons R."/>
            <person name="Seto K."/>
            <person name="Myers J."/>
            <person name="Bonds A."/>
            <person name="Quandt C.A."/>
            <person name="Barry K."/>
            <person name="Liu P."/>
            <person name="Grigoriev I."/>
            <person name="Longcore J.E."/>
            <person name="James T.Y."/>
        </authorList>
    </citation>
    <scope>NUCLEOTIDE SEQUENCE</scope>
    <source>
        <strain evidence="12">JEL0379</strain>
    </source>
</reference>
<evidence type="ECO:0000256" key="7">
    <source>
        <dbReference type="PIRNR" id="PIRNR037125"/>
    </source>
</evidence>
<feature type="domain" description="Ribonuclease PIN" evidence="11">
    <location>
        <begin position="25"/>
        <end position="110"/>
    </location>
</feature>
<feature type="region of interest" description="Disordered" evidence="9">
    <location>
        <begin position="126"/>
        <end position="323"/>
    </location>
</feature>
<feature type="compositionally biased region" description="Low complexity" evidence="9">
    <location>
        <begin position="250"/>
        <end position="288"/>
    </location>
</feature>
<protein>
    <recommendedName>
        <fullName evidence="7">20S-pre-rRNA D-site endonuclease NOB1</fullName>
    </recommendedName>
</protein>
<dbReference type="PANTHER" id="PTHR12814">
    <property type="entry name" value="RNA-BINDING PROTEIN NOB1"/>
    <property type="match status" value="1"/>
</dbReference>
<organism evidence="12 13">
    <name type="scientific">Geranomyces variabilis</name>
    <dbReference type="NCBI Taxonomy" id="109894"/>
    <lineage>
        <taxon>Eukaryota</taxon>
        <taxon>Fungi</taxon>
        <taxon>Fungi incertae sedis</taxon>
        <taxon>Chytridiomycota</taxon>
        <taxon>Chytridiomycota incertae sedis</taxon>
        <taxon>Chytridiomycetes</taxon>
        <taxon>Spizellomycetales</taxon>
        <taxon>Powellomycetaceae</taxon>
        <taxon>Geranomyces</taxon>
    </lineage>
</organism>
<sequence length="532" mass="57950">MSPVTEGRSSVTSSITNGRDNVTTLVVDSAPLIKLTPIGHLAQRFVTVQEVISEIRDPRAREHLAQLPFKLETRVPSADAMQAVVSFAKKTGDFSVLSAVDLKVLALTYMMEKEAKKGVAHLRTELATPKTPPPRQQQKEAKPQGSSPANVEGTAAAAAANDKAETMPVRESLSGAPVDAAEAKAALDAQLQSADSEEETENAEAEEELVEDGESEQGEETDEEEESGEEEEESDEEEDSGDSSEEEVEVVLSDNPPEAETTAAESNAEQPALTATSSSTTITPPTAAEQAAEQSDDGEWATAKSRSRPRQRNTLPDLGDEEGWITPENIAQKKSALAGVSGRNKHGPRARKPENIAVACITADFAMQNVLLQLGLRLLSVDGVAVKTIKSFVLRCHACYKVTKDMEKKFCPACGNNTLMRTTVGVDSRGNVTYYLKKNFQYNNRGTKYSIKEPKGGRRANDMLLREDQREYVRAVNYQKRAKQAQLDDAFDPDHVLLDSRKSQPGLLAGMPVIGHGRKNVNHAKKSRQKRR</sequence>
<feature type="region of interest" description="Disordered" evidence="9">
    <location>
        <begin position="510"/>
        <end position="532"/>
    </location>
</feature>
<evidence type="ECO:0000259" key="11">
    <source>
        <dbReference type="Pfam" id="PF17146"/>
    </source>
</evidence>
<dbReference type="InterPro" id="IPR039907">
    <property type="entry name" value="NOB1"/>
</dbReference>
<comment type="similarity">
    <text evidence="1 7">Belongs to the NOB1 family.</text>
</comment>
<evidence type="ECO:0000313" key="13">
    <source>
        <dbReference type="Proteomes" id="UP001212152"/>
    </source>
</evidence>
<dbReference type="CDD" id="cd09876">
    <property type="entry name" value="PIN_Nob1-like"/>
    <property type="match status" value="1"/>
</dbReference>
<dbReference type="Pfam" id="PF08772">
    <property type="entry name" value="Zn_ribbon_NOB1"/>
    <property type="match status" value="1"/>
</dbReference>
<dbReference type="GO" id="GO:0046872">
    <property type="term" value="F:metal ion binding"/>
    <property type="evidence" value="ECO:0007669"/>
    <property type="project" value="UniProtKB-UniRule"/>
</dbReference>
<dbReference type="PANTHER" id="PTHR12814:SF2">
    <property type="entry name" value="RNA-BINDING PROTEIN NOB1"/>
    <property type="match status" value="1"/>
</dbReference>
<evidence type="ECO:0000256" key="9">
    <source>
        <dbReference type="SAM" id="MobiDB-lite"/>
    </source>
</evidence>
<dbReference type="GO" id="GO:0004521">
    <property type="term" value="F:RNA endonuclease activity"/>
    <property type="evidence" value="ECO:0007669"/>
    <property type="project" value="UniProtKB-UniRule"/>
</dbReference>
<feature type="compositionally biased region" description="Basic residues" evidence="9">
    <location>
        <begin position="516"/>
        <end position="532"/>
    </location>
</feature>
<feature type="binding site" evidence="8">
    <location>
        <position position="414"/>
    </location>
    <ligand>
        <name>Zn(2+)</name>
        <dbReference type="ChEBI" id="CHEBI:29105"/>
    </ligand>
</feature>
<keyword evidence="13" id="KW-1185">Reference proteome</keyword>
<gene>
    <name evidence="12" type="primary">NOB1</name>
    <name evidence="12" type="ORF">HDU87_008743</name>
</gene>
<feature type="binding site" evidence="8">
    <location>
        <position position="411"/>
    </location>
    <ligand>
        <name>Zn(2+)</name>
        <dbReference type="ChEBI" id="CHEBI:29105"/>
    </ligand>
</feature>
<dbReference type="Proteomes" id="UP001212152">
    <property type="component" value="Unassembled WGS sequence"/>
</dbReference>
<dbReference type="InterPro" id="IPR017117">
    <property type="entry name" value="Nob1_euk"/>
</dbReference>
<comment type="caution">
    <text evidence="12">The sequence shown here is derived from an EMBL/GenBank/DDBJ whole genome shotgun (WGS) entry which is preliminary data.</text>
</comment>
<dbReference type="FunFam" id="3.40.50.1010:FF:000020">
    <property type="entry name" value="20S-pre-rRNA D-site endonuclease NOB1"/>
    <property type="match status" value="1"/>
</dbReference>
<feature type="compositionally biased region" description="Acidic residues" evidence="9">
    <location>
        <begin position="195"/>
        <end position="249"/>
    </location>
</feature>